<keyword evidence="2" id="KW-1185">Reference proteome</keyword>
<evidence type="ECO:0000313" key="2">
    <source>
        <dbReference type="Proteomes" id="UP000501891"/>
    </source>
</evidence>
<dbReference type="EMBL" id="CP051775">
    <property type="protein sequence ID" value="QJE74244.1"/>
    <property type="molecule type" value="Genomic_DNA"/>
</dbReference>
<dbReference type="AlphaFoldDB" id="A0A858RA18"/>
<sequence>MAVTPRTKVFALTILVVFAALFMTAWMGENDPVFFRTDGPRTIHCEDEAGQSVPVYLDFSDAGRTVAVQAGSLSAVLQFAGTRLLTETYTDGATTLSMDPEIILSGPGITRVGPCH</sequence>
<evidence type="ECO:0000313" key="1">
    <source>
        <dbReference type="EMBL" id="QJE74244.1"/>
    </source>
</evidence>
<dbReference type="Proteomes" id="UP000501891">
    <property type="component" value="Chromosome"/>
</dbReference>
<organism evidence="1 2">
    <name type="scientific">Aerophototrophica crusticola</name>
    <dbReference type="NCBI Taxonomy" id="1709002"/>
    <lineage>
        <taxon>Bacteria</taxon>
        <taxon>Pseudomonadati</taxon>
        <taxon>Pseudomonadota</taxon>
        <taxon>Alphaproteobacteria</taxon>
        <taxon>Rhodospirillales</taxon>
        <taxon>Rhodospirillaceae</taxon>
        <taxon>Aerophototrophica</taxon>
    </lineage>
</organism>
<gene>
    <name evidence="1" type="ORF">HHL28_15185</name>
</gene>
<protein>
    <submittedName>
        <fullName evidence="1">Uncharacterized protein</fullName>
    </submittedName>
</protein>
<proteinExistence type="predicted"/>
<reference evidence="1" key="1">
    <citation type="submission" date="2020-04" db="EMBL/GenBank/DDBJ databases">
        <title>A desert anoxygenic phototrophic bacterium fixes CO2 using RubisCO under aerobic conditions.</title>
        <authorList>
            <person name="Tang K."/>
        </authorList>
    </citation>
    <scope>NUCLEOTIDE SEQUENCE [LARGE SCALE GENOMIC DNA]</scope>
    <source>
        <strain evidence="1">MIMtkB3</strain>
    </source>
</reference>
<accession>A0A858RA18</accession>
<name>A0A858RA18_9PROT</name>
<dbReference type="KEGG" id="acru:HHL28_15185"/>